<reference evidence="2" key="1">
    <citation type="submission" date="2024-03" db="EMBL/GenBank/DDBJ databases">
        <title>Diverse circular DNA viruses in blood, oral, and fecal samples of captive lemurs.</title>
        <authorList>
            <person name="Paietta E.N."/>
            <person name="Kraberger S."/>
            <person name="Lund M.C."/>
            <person name="Custer J.M."/>
            <person name="Vargas K.M."/>
            <person name="Ehmke E.E."/>
            <person name="Yoder A.D."/>
            <person name="Varsani A."/>
        </authorList>
    </citation>
    <scope>NUCLEOTIDE SEQUENCE</scope>
    <source>
        <strain evidence="2">Duke_30FF_63</strain>
    </source>
</reference>
<name>A0AAU8BAA5_9CAUD</name>
<keyword evidence="1" id="KW-1133">Transmembrane helix</keyword>
<dbReference type="EMBL" id="PP511876">
    <property type="protein sequence ID" value="XCD08400.1"/>
    <property type="molecule type" value="Genomic_DNA"/>
</dbReference>
<keyword evidence="1" id="KW-0812">Transmembrane</keyword>
<sequence length="36" mass="3948">MKQFIDILIYTIFAVILALSIVVTAFGDGSKGIFEL</sequence>
<proteinExistence type="predicted"/>
<accession>A0AAU8BAA5</accession>
<evidence type="ECO:0000256" key="1">
    <source>
        <dbReference type="SAM" id="Phobius"/>
    </source>
</evidence>
<organism evidence="2">
    <name type="scientific">Dulem virus 42</name>
    <dbReference type="NCBI Taxonomy" id="3145760"/>
    <lineage>
        <taxon>Viruses</taxon>
        <taxon>Duplodnaviria</taxon>
        <taxon>Heunggongvirae</taxon>
        <taxon>Uroviricota</taxon>
        <taxon>Caudoviricetes</taxon>
    </lineage>
</organism>
<feature type="transmembrane region" description="Helical" evidence="1">
    <location>
        <begin position="7"/>
        <end position="27"/>
    </location>
</feature>
<protein>
    <submittedName>
        <fullName evidence="2">Uncharacterized protein</fullName>
    </submittedName>
</protein>
<evidence type="ECO:0000313" key="2">
    <source>
        <dbReference type="EMBL" id="XCD08400.1"/>
    </source>
</evidence>
<keyword evidence="1" id="KW-0472">Membrane</keyword>